<evidence type="ECO:0000313" key="7">
    <source>
        <dbReference type="EMBL" id="OAI11181.1"/>
    </source>
</evidence>
<dbReference type="GO" id="GO:0005737">
    <property type="term" value="C:cytoplasm"/>
    <property type="evidence" value="ECO:0007669"/>
    <property type="project" value="UniProtKB-SubCell"/>
</dbReference>
<comment type="catalytic activity">
    <reaction evidence="5">
        <text>3'-dephospho-CoA + ATP = ADP + CoA + H(+)</text>
        <dbReference type="Rhea" id="RHEA:18245"/>
        <dbReference type="ChEBI" id="CHEBI:15378"/>
        <dbReference type="ChEBI" id="CHEBI:30616"/>
        <dbReference type="ChEBI" id="CHEBI:57287"/>
        <dbReference type="ChEBI" id="CHEBI:57328"/>
        <dbReference type="ChEBI" id="CHEBI:456216"/>
        <dbReference type="EC" id="2.7.1.24"/>
    </reaction>
</comment>
<keyword evidence="8" id="KW-1185">Reference proteome</keyword>
<dbReference type="PROSITE" id="PS51219">
    <property type="entry name" value="DPCK"/>
    <property type="match status" value="1"/>
</dbReference>
<dbReference type="EC" id="2.7.1.24" evidence="5 6"/>
<dbReference type="PANTHER" id="PTHR10695:SF46">
    <property type="entry name" value="BIFUNCTIONAL COENZYME A SYNTHASE-RELATED"/>
    <property type="match status" value="1"/>
</dbReference>
<dbReference type="InterPro" id="IPR001977">
    <property type="entry name" value="Depp_CoAkinase"/>
</dbReference>
<comment type="subcellular location">
    <subcellularLocation>
        <location evidence="5">Cytoplasm</location>
    </subcellularLocation>
</comment>
<comment type="similarity">
    <text evidence="1 5">Belongs to the CoaE family.</text>
</comment>
<proteinExistence type="inferred from homology"/>
<evidence type="ECO:0000256" key="3">
    <source>
        <dbReference type="ARBA" id="ARBA00022840"/>
    </source>
</evidence>
<dbReference type="STRING" id="980561.A1359_14775"/>
<organism evidence="7 8">
    <name type="scientific">Methylomonas lenta</name>
    <dbReference type="NCBI Taxonomy" id="980561"/>
    <lineage>
        <taxon>Bacteria</taxon>
        <taxon>Pseudomonadati</taxon>
        <taxon>Pseudomonadota</taxon>
        <taxon>Gammaproteobacteria</taxon>
        <taxon>Methylococcales</taxon>
        <taxon>Methylococcaceae</taxon>
        <taxon>Methylomonas</taxon>
    </lineage>
</organism>
<keyword evidence="5" id="KW-0963">Cytoplasm</keyword>
<name>A0A177MZZ6_9GAMM</name>
<dbReference type="InterPro" id="IPR027417">
    <property type="entry name" value="P-loop_NTPase"/>
</dbReference>
<comment type="function">
    <text evidence="5">Catalyzes the phosphorylation of the 3'-hydroxyl group of dephosphocoenzyme A to form coenzyme A.</text>
</comment>
<dbReference type="EMBL" id="LUUI01000143">
    <property type="protein sequence ID" value="OAI11181.1"/>
    <property type="molecule type" value="Genomic_DNA"/>
</dbReference>
<dbReference type="SUPFAM" id="SSF52540">
    <property type="entry name" value="P-loop containing nucleoside triphosphate hydrolases"/>
    <property type="match status" value="1"/>
</dbReference>
<dbReference type="GO" id="GO:0015937">
    <property type="term" value="P:coenzyme A biosynthetic process"/>
    <property type="evidence" value="ECO:0007669"/>
    <property type="project" value="UniProtKB-UniRule"/>
</dbReference>
<dbReference type="OrthoDB" id="9812943at2"/>
<dbReference type="RefSeq" id="WP_066986002.1">
    <property type="nucleotide sequence ID" value="NZ_LUUI01000143.1"/>
</dbReference>
<accession>A0A177MZZ6</accession>
<dbReference type="NCBIfam" id="TIGR00152">
    <property type="entry name" value="dephospho-CoA kinase"/>
    <property type="match status" value="1"/>
</dbReference>
<feature type="binding site" evidence="5">
    <location>
        <begin position="11"/>
        <end position="16"/>
    </location>
    <ligand>
        <name>ATP</name>
        <dbReference type="ChEBI" id="CHEBI:30616"/>
    </ligand>
</feature>
<dbReference type="HAMAP" id="MF_00376">
    <property type="entry name" value="Dephospho_CoA_kinase"/>
    <property type="match status" value="1"/>
</dbReference>
<dbReference type="AlphaFoldDB" id="A0A177MZZ6"/>
<reference evidence="7 8" key="1">
    <citation type="submission" date="2016-03" db="EMBL/GenBank/DDBJ databases">
        <authorList>
            <person name="Ploux O."/>
        </authorList>
    </citation>
    <scope>NUCLEOTIDE SEQUENCE [LARGE SCALE GENOMIC DNA]</scope>
    <source>
        <strain evidence="7 8">R-45370</strain>
    </source>
</reference>
<evidence type="ECO:0000256" key="2">
    <source>
        <dbReference type="ARBA" id="ARBA00022741"/>
    </source>
</evidence>
<dbReference type="PANTHER" id="PTHR10695">
    <property type="entry name" value="DEPHOSPHO-COA KINASE-RELATED"/>
    <property type="match status" value="1"/>
</dbReference>
<protein>
    <recommendedName>
        <fullName evidence="5 6">Dephospho-CoA kinase</fullName>
        <ecNumber evidence="5 6">2.7.1.24</ecNumber>
    </recommendedName>
    <alternativeName>
        <fullName evidence="5">Dephosphocoenzyme A kinase</fullName>
    </alternativeName>
</protein>
<sequence length="203" mass="21772">MLRVGLTGGIGSGKSTVCDLFAELGMPIVDADVIARQLVAPGQPALTKLAEVFGLSIIEQDGSLNRALLRQLAFSDLLNKQKLDAIMHPLIYAEIETQIANLQTAYCIMAIPLLLETQKKHAVDRVLVVDCPPFIQLKRVIARDNVSTEQAEAIIALQAARETRLAAADDVIDNSASQTGLAEQVKSLHNSYLLLATSGITSA</sequence>
<keyword evidence="3 5" id="KW-0067">ATP-binding</keyword>
<dbReference type="GO" id="GO:0005524">
    <property type="term" value="F:ATP binding"/>
    <property type="evidence" value="ECO:0007669"/>
    <property type="project" value="UniProtKB-UniRule"/>
</dbReference>
<gene>
    <name evidence="5 7" type="primary">coaE</name>
    <name evidence="7" type="ORF">A1359_14775</name>
</gene>
<evidence type="ECO:0000256" key="1">
    <source>
        <dbReference type="ARBA" id="ARBA00009018"/>
    </source>
</evidence>
<dbReference type="UniPathway" id="UPA00241">
    <property type="reaction ID" value="UER00356"/>
</dbReference>
<dbReference type="GO" id="GO:0004140">
    <property type="term" value="F:dephospho-CoA kinase activity"/>
    <property type="evidence" value="ECO:0007669"/>
    <property type="project" value="UniProtKB-UniRule"/>
</dbReference>
<keyword evidence="2 5" id="KW-0547">Nucleotide-binding</keyword>
<evidence type="ECO:0000256" key="5">
    <source>
        <dbReference type="HAMAP-Rule" id="MF_00376"/>
    </source>
</evidence>
<comment type="caution">
    <text evidence="7">The sequence shown here is derived from an EMBL/GenBank/DDBJ whole genome shotgun (WGS) entry which is preliminary data.</text>
</comment>
<evidence type="ECO:0000256" key="6">
    <source>
        <dbReference type="NCBIfam" id="TIGR00152"/>
    </source>
</evidence>
<evidence type="ECO:0000256" key="4">
    <source>
        <dbReference type="ARBA" id="ARBA00022993"/>
    </source>
</evidence>
<dbReference type="Proteomes" id="UP000078476">
    <property type="component" value="Unassembled WGS sequence"/>
</dbReference>
<comment type="pathway">
    <text evidence="5">Cofactor biosynthesis; coenzyme A biosynthesis; CoA from (R)-pantothenate: step 5/5.</text>
</comment>
<keyword evidence="4 5" id="KW-0173">Coenzyme A biosynthesis</keyword>
<keyword evidence="5 7" id="KW-0418">Kinase</keyword>
<dbReference type="CDD" id="cd02022">
    <property type="entry name" value="DPCK"/>
    <property type="match status" value="1"/>
</dbReference>
<evidence type="ECO:0000313" key="8">
    <source>
        <dbReference type="Proteomes" id="UP000078476"/>
    </source>
</evidence>
<dbReference type="Pfam" id="PF01121">
    <property type="entry name" value="CoaE"/>
    <property type="match status" value="1"/>
</dbReference>
<keyword evidence="5" id="KW-0808">Transferase</keyword>
<dbReference type="Gene3D" id="3.40.50.300">
    <property type="entry name" value="P-loop containing nucleotide triphosphate hydrolases"/>
    <property type="match status" value="1"/>
</dbReference>